<evidence type="ECO:0000313" key="1">
    <source>
        <dbReference type="EMBL" id="GIJ66295.1"/>
    </source>
</evidence>
<evidence type="ECO:0000313" key="2">
    <source>
        <dbReference type="Proteomes" id="UP000635606"/>
    </source>
</evidence>
<gene>
    <name evidence="1" type="ORF">Voc01_012120</name>
</gene>
<accession>A0A8J4E8L6</accession>
<reference evidence="1" key="1">
    <citation type="submission" date="2021-01" db="EMBL/GenBank/DDBJ databases">
        <title>Whole genome shotgun sequence of Virgisporangium ochraceum NBRC 16418.</title>
        <authorList>
            <person name="Komaki H."/>
            <person name="Tamura T."/>
        </authorList>
    </citation>
    <scope>NUCLEOTIDE SEQUENCE</scope>
    <source>
        <strain evidence="1">NBRC 16418</strain>
    </source>
</reference>
<keyword evidence="2" id="KW-1185">Reference proteome</keyword>
<organism evidence="1 2">
    <name type="scientific">Virgisporangium ochraceum</name>
    <dbReference type="NCBI Taxonomy" id="65505"/>
    <lineage>
        <taxon>Bacteria</taxon>
        <taxon>Bacillati</taxon>
        <taxon>Actinomycetota</taxon>
        <taxon>Actinomycetes</taxon>
        <taxon>Micromonosporales</taxon>
        <taxon>Micromonosporaceae</taxon>
        <taxon>Virgisporangium</taxon>
    </lineage>
</organism>
<evidence type="ECO:0008006" key="3">
    <source>
        <dbReference type="Google" id="ProtNLM"/>
    </source>
</evidence>
<comment type="caution">
    <text evidence="1">The sequence shown here is derived from an EMBL/GenBank/DDBJ whole genome shotgun (WGS) entry which is preliminary data.</text>
</comment>
<sequence length="133" mass="14459">MALKGGTRFSVGFADVFPSGCVMGPDTIISKVTDFEKRGRADDQDIDKVTGQRVWSVRVMDLDPDLEGRSREVVVKLSAPVQPVPPVGAFQQVEFEGVTVTPWVNDKGRMQYSIRATGIVAPKPEGRPSRGNA</sequence>
<name>A0A8J4E8L6_9ACTN</name>
<protein>
    <recommendedName>
        <fullName evidence="3">Plasmid replication, integration and excision activator</fullName>
    </recommendedName>
</protein>
<proteinExistence type="predicted"/>
<dbReference type="AlphaFoldDB" id="A0A8J4E8L6"/>
<dbReference type="RefSeq" id="WP_203926273.1">
    <property type="nucleotide sequence ID" value="NZ_BOPH01000017.1"/>
</dbReference>
<dbReference type="Proteomes" id="UP000635606">
    <property type="component" value="Unassembled WGS sequence"/>
</dbReference>
<dbReference type="EMBL" id="BOPH01000017">
    <property type="protein sequence ID" value="GIJ66295.1"/>
    <property type="molecule type" value="Genomic_DNA"/>
</dbReference>